<feature type="compositionally biased region" description="Polar residues" evidence="1">
    <location>
        <begin position="919"/>
        <end position="930"/>
    </location>
</feature>
<dbReference type="PANTHER" id="PTHR42081">
    <property type="entry name" value="ZINC FINGER PROTEIN DHHC DOMAIN CONTAINING PROTEIN"/>
    <property type="match status" value="1"/>
</dbReference>
<feature type="region of interest" description="Disordered" evidence="1">
    <location>
        <begin position="342"/>
        <end position="439"/>
    </location>
</feature>
<dbReference type="EMBL" id="JBFMKM010000018">
    <property type="protein sequence ID" value="KAL1296679.1"/>
    <property type="molecule type" value="Genomic_DNA"/>
</dbReference>
<dbReference type="PANTHER" id="PTHR42081:SF1">
    <property type="entry name" value="ZINC FINGER PROTEIN DHHC DOMAIN CONTAINING PROTEIN"/>
    <property type="match status" value="1"/>
</dbReference>
<feature type="region of interest" description="Disordered" evidence="1">
    <location>
        <begin position="467"/>
        <end position="580"/>
    </location>
</feature>
<dbReference type="Proteomes" id="UP001562354">
    <property type="component" value="Unassembled WGS sequence"/>
</dbReference>
<feature type="compositionally biased region" description="Polar residues" evidence="1">
    <location>
        <begin position="568"/>
        <end position="578"/>
    </location>
</feature>
<feature type="compositionally biased region" description="Basic and acidic residues" evidence="1">
    <location>
        <begin position="390"/>
        <end position="439"/>
    </location>
</feature>
<feature type="region of interest" description="Disordered" evidence="1">
    <location>
        <begin position="43"/>
        <end position="188"/>
    </location>
</feature>
<feature type="region of interest" description="Disordered" evidence="1">
    <location>
        <begin position="604"/>
        <end position="818"/>
    </location>
</feature>
<protein>
    <recommendedName>
        <fullName evidence="2">DUF8035 domain-containing protein</fullName>
    </recommendedName>
</protein>
<dbReference type="RefSeq" id="XP_069196361.1">
    <property type="nucleotide sequence ID" value="XM_069340840.1"/>
</dbReference>
<feature type="compositionally biased region" description="Basic and acidic residues" evidence="1">
    <location>
        <begin position="756"/>
        <end position="777"/>
    </location>
</feature>
<feature type="region of interest" description="Disordered" evidence="1">
    <location>
        <begin position="880"/>
        <end position="955"/>
    </location>
</feature>
<feature type="compositionally biased region" description="Basic and acidic residues" evidence="1">
    <location>
        <begin position="700"/>
        <end position="727"/>
    </location>
</feature>
<evidence type="ECO:0000313" key="4">
    <source>
        <dbReference type="Proteomes" id="UP001562354"/>
    </source>
</evidence>
<feature type="region of interest" description="Disordered" evidence="1">
    <location>
        <begin position="260"/>
        <end position="315"/>
    </location>
</feature>
<evidence type="ECO:0000256" key="1">
    <source>
        <dbReference type="SAM" id="MobiDB-lite"/>
    </source>
</evidence>
<name>A0ABR3P2Z9_9PEZI</name>
<feature type="compositionally biased region" description="Basic and acidic residues" evidence="1">
    <location>
        <begin position="478"/>
        <end position="567"/>
    </location>
</feature>
<feature type="compositionally biased region" description="Basic and acidic residues" evidence="1">
    <location>
        <begin position="931"/>
        <end position="947"/>
    </location>
</feature>
<comment type="caution">
    <text evidence="3">The sequence shown here is derived from an EMBL/GenBank/DDBJ whole genome shotgun (WGS) entry which is preliminary data.</text>
</comment>
<accession>A0ABR3P2Z9</accession>
<dbReference type="Pfam" id="PF26118">
    <property type="entry name" value="DUF8035"/>
    <property type="match status" value="1"/>
</dbReference>
<sequence length="955" mass="108857">MFDLLTSFSIHNPPSHTTVTLLDDNPSCKQKPFRGFPSIKRAKANKNMSSHYRSSSPGGRRIANPGRVSDPYYPTYGSPRGSTERVIPISSTTFINAPRGRESLDGYVTRPRRSTLTEPGRPSSAHVHTHAHTHTHPRPSTAVVHTHVDRVPSPLNRSGRGPSDQPRAPDYHVTPASSSSTPSRREYNTHKKVYSIDEGKSHLVADINIQPARSARRNSVDRNGYRTHGSSAYTSSHRNVYHVNGARKDHVDIDQGFSYTDPAGMYRDTKPRRHTRSDSVEAAARPRPSSMIIDPYPSRPSAREGGPPTSRALDRYNDSLPIQAPVLGAGLGATLGAALGSGLQRGGSLRDSARAPPVTQSVYHEVPAPYLTSQERHHATSNKRHSASLHQERLPERRETHPQSRDTYIREPYEERRDPRDADRSRVPPPRLYEDHSVETRGFGIRAPARARDESLDRRDAYLNSAAAASRESVLPRPNRDEGRREQERRDRELEYARELERKDRHDRERARDRDRDRDRREPDRQERDRPRDDLGYASERDRDRPRPARESAPYREQDRDRRDNEKYSTTPKTSAEGLSNILPAAVGSLSGLGAAAAAVGAIAKGRDKDRGRHSPPSDSGREDEGRRRRDREHHRAPDDPSSSDREYRDVEKRRRDTDRERSVSDPARTNVDPEEDFKRRFQQAQRELGNTEPGTSRSSRNESDADRDSERRRRERDRGETARHGDASQQESPPYRTRKRSPSESRATGGPSIQSDREDPAREGRVRIVDPPKEGEDQQPLKGILRRPTEKFPEDPNPIREGVAPLKDAKDKDIPHDARWTKISRELVNPECLEEAKERFEEREDCVIVLRVLTKEEIQKLADRTAAIRYARFEEVDRARRGDRRRRDKDHDRRDRDEYSDHSEDEYAPKEPRLLEAPSSSQDTASSFNGDRRRDRERDRGDRDYVGRGGTSGA</sequence>
<feature type="compositionally biased region" description="Basic and acidic residues" evidence="1">
    <location>
        <begin position="808"/>
        <end position="818"/>
    </location>
</feature>
<proteinExistence type="predicted"/>
<evidence type="ECO:0000259" key="2">
    <source>
        <dbReference type="Pfam" id="PF26118"/>
    </source>
</evidence>
<feature type="compositionally biased region" description="Basic and acidic residues" evidence="1">
    <location>
        <begin position="788"/>
        <end position="799"/>
    </location>
</feature>
<feature type="compositionally biased region" description="Basic and acidic residues" evidence="1">
    <location>
        <begin position="620"/>
        <end position="664"/>
    </location>
</feature>
<feature type="compositionally biased region" description="Polar residues" evidence="1">
    <location>
        <begin position="46"/>
        <end position="57"/>
    </location>
</feature>
<dbReference type="GeneID" id="95973860"/>
<gene>
    <name evidence="3" type="ORF">AAFC00_000157</name>
</gene>
<feature type="domain" description="DUF8035" evidence="2">
    <location>
        <begin position="818"/>
        <end position="871"/>
    </location>
</feature>
<evidence type="ECO:0000313" key="3">
    <source>
        <dbReference type="EMBL" id="KAL1296679.1"/>
    </source>
</evidence>
<reference evidence="3 4" key="1">
    <citation type="submission" date="2024-07" db="EMBL/GenBank/DDBJ databases">
        <title>Draft sequence of the Neodothiora populina.</title>
        <authorList>
            <person name="Drown D.D."/>
            <person name="Schuette U.S."/>
            <person name="Buechlein A.B."/>
            <person name="Rusch D.R."/>
            <person name="Winton L.W."/>
            <person name="Adams G.A."/>
        </authorList>
    </citation>
    <scope>NUCLEOTIDE SEQUENCE [LARGE SCALE GENOMIC DNA]</scope>
    <source>
        <strain evidence="3 4">CPC 39397</strain>
    </source>
</reference>
<feature type="compositionally biased region" description="Basic residues" evidence="1">
    <location>
        <begin position="127"/>
        <end position="137"/>
    </location>
</feature>
<dbReference type="InterPro" id="IPR058348">
    <property type="entry name" value="DUF8035"/>
</dbReference>
<keyword evidence="4" id="KW-1185">Reference proteome</keyword>
<organism evidence="3 4">
    <name type="scientific">Neodothiora populina</name>
    <dbReference type="NCBI Taxonomy" id="2781224"/>
    <lineage>
        <taxon>Eukaryota</taxon>
        <taxon>Fungi</taxon>
        <taxon>Dikarya</taxon>
        <taxon>Ascomycota</taxon>
        <taxon>Pezizomycotina</taxon>
        <taxon>Dothideomycetes</taxon>
        <taxon>Dothideomycetidae</taxon>
        <taxon>Dothideales</taxon>
        <taxon>Dothioraceae</taxon>
        <taxon>Neodothiora</taxon>
    </lineage>
</organism>
<feature type="compositionally biased region" description="Basic and acidic residues" evidence="1">
    <location>
        <begin position="890"/>
        <end position="915"/>
    </location>
</feature>